<evidence type="ECO:0000313" key="3">
    <source>
        <dbReference type="Proteomes" id="UP001500320"/>
    </source>
</evidence>
<dbReference type="Proteomes" id="UP001500320">
    <property type="component" value="Unassembled WGS sequence"/>
</dbReference>
<accession>A0ABP6NSE7</accession>
<organism evidence="2 3">
    <name type="scientific">Planomonospora alba</name>
    <dbReference type="NCBI Taxonomy" id="161354"/>
    <lineage>
        <taxon>Bacteria</taxon>
        <taxon>Bacillati</taxon>
        <taxon>Actinomycetota</taxon>
        <taxon>Actinomycetes</taxon>
        <taxon>Streptosporangiales</taxon>
        <taxon>Streptosporangiaceae</taxon>
        <taxon>Planomonospora</taxon>
    </lineage>
</organism>
<proteinExistence type="predicted"/>
<sequence length="99" mass="10635">MTALANDQHRAVVPGAVRRVGGEDPSPRAVPWDMRDMSVRRARRGPGSRPGGRPRSGADQGYAWPGIGQTQNRWPSGSASTVQFSPPGWKSGLLAPSFR</sequence>
<gene>
    <name evidence="2" type="ORF">GCM10010466_53590</name>
</gene>
<evidence type="ECO:0000313" key="2">
    <source>
        <dbReference type="EMBL" id="GAA3155942.1"/>
    </source>
</evidence>
<dbReference type="EMBL" id="BAAAUT010000052">
    <property type="protein sequence ID" value="GAA3155942.1"/>
    <property type="molecule type" value="Genomic_DNA"/>
</dbReference>
<protein>
    <submittedName>
        <fullName evidence="2">Uncharacterized protein</fullName>
    </submittedName>
</protein>
<reference evidence="3" key="1">
    <citation type="journal article" date="2019" name="Int. J. Syst. Evol. Microbiol.">
        <title>The Global Catalogue of Microorganisms (GCM) 10K type strain sequencing project: providing services to taxonomists for standard genome sequencing and annotation.</title>
        <authorList>
            <consortium name="The Broad Institute Genomics Platform"/>
            <consortium name="The Broad Institute Genome Sequencing Center for Infectious Disease"/>
            <person name="Wu L."/>
            <person name="Ma J."/>
        </authorList>
    </citation>
    <scope>NUCLEOTIDE SEQUENCE [LARGE SCALE GENOMIC DNA]</scope>
    <source>
        <strain evidence="3">JCM 9373</strain>
    </source>
</reference>
<evidence type="ECO:0000256" key="1">
    <source>
        <dbReference type="SAM" id="MobiDB-lite"/>
    </source>
</evidence>
<feature type="compositionally biased region" description="Polar residues" evidence="1">
    <location>
        <begin position="68"/>
        <end position="84"/>
    </location>
</feature>
<name>A0ABP6NSE7_9ACTN</name>
<feature type="compositionally biased region" description="Low complexity" evidence="1">
    <location>
        <begin position="47"/>
        <end position="58"/>
    </location>
</feature>
<comment type="caution">
    <text evidence="2">The sequence shown here is derived from an EMBL/GenBank/DDBJ whole genome shotgun (WGS) entry which is preliminary data.</text>
</comment>
<feature type="region of interest" description="Disordered" evidence="1">
    <location>
        <begin position="1"/>
        <end position="99"/>
    </location>
</feature>
<keyword evidence="3" id="KW-1185">Reference proteome</keyword>